<evidence type="ECO:0000313" key="2">
    <source>
        <dbReference type="Proteomes" id="UP000186931"/>
    </source>
</evidence>
<dbReference type="STRING" id="202956.BJN41_04795"/>
<dbReference type="AlphaFoldDB" id="A0A1E8E235"/>
<reference evidence="1 2" key="1">
    <citation type="submission" date="2016-10" db="EMBL/GenBank/DDBJ databases">
        <title>Genome of airborne Acinetobacter sp. 5-2Ac02 in the hospital environment: Species near to Acinetobacter towneri.</title>
        <authorList>
            <person name="Barbosa B."/>
            <person name="Fernandez-Garcia L."/>
            <person name="Gato E."/>
            <person name="Leao R."/>
            <person name="Albano R."/>
            <person name="Fernandez B."/>
            <person name="Fernandez-Cuenca F."/>
            <person name="Marques E."/>
            <person name="Tomas M."/>
        </authorList>
    </citation>
    <scope>NUCLEOTIDE SEQUENCE [LARGE SCALE GENOMIC DNA]</scope>
    <source>
        <strain evidence="1 2">5-2Ac02</strain>
    </source>
</reference>
<accession>A0A1E8E235</accession>
<comment type="caution">
    <text evidence="1">The sequence shown here is derived from an EMBL/GenBank/DDBJ whole genome shotgun (WGS) entry which is preliminary data.</text>
</comment>
<organism evidence="1 2">
    <name type="scientific">Acinetobacter towneri</name>
    <dbReference type="NCBI Taxonomy" id="202956"/>
    <lineage>
        <taxon>Bacteria</taxon>
        <taxon>Pseudomonadati</taxon>
        <taxon>Pseudomonadota</taxon>
        <taxon>Gammaproteobacteria</taxon>
        <taxon>Moraxellales</taxon>
        <taxon>Moraxellaceae</taxon>
        <taxon>Acinetobacter</taxon>
    </lineage>
</organism>
<name>A0A1E8E235_9GAMM</name>
<proteinExistence type="predicted"/>
<dbReference type="EMBL" id="MKQS01000009">
    <property type="protein sequence ID" value="OFE43677.1"/>
    <property type="molecule type" value="Genomic_DNA"/>
</dbReference>
<protein>
    <submittedName>
        <fullName evidence="1">Uncharacterized protein</fullName>
    </submittedName>
</protein>
<sequence length="71" mass="8228">MKYNAITAATKVVMQRDYIELSKNSSLLTILLAQIDLIRSEKLRLLTQIKLILFQGINCQNLKTMQKIYRA</sequence>
<evidence type="ECO:0000313" key="1">
    <source>
        <dbReference type="EMBL" id="OFE43677.1"/>
    </source>
</evidence>
<gene>
    <name evidence="1" type="ORF">BJN41_04795</name>
</gene>
<dbReference type="Proteomes" id="UP000186931">
    <property type="component" value="Unassembled WGS sequence"/>
</dbReference>